<evidence type="ECO:0000313" key="1">
    <source>
        <dbReference type="EMBL" id="OQU92124.1"/>
    </source>
</evidence>
<reference evidence="1 2" key="1">
    <citation type="journal article" date="2009" name="Nature">
        <title>The Sorghum bicolor genome and the diversification of grasses.</title>
        <authorList>
            <person name="Paterson A.H."/>
            <person name="Bowers J.E."/>
            <person name="Bruggmann R."/>
            <person name="Dubchak I."/>
            <person name="Grimwood J."/>
            <person name="Gundlach H."/>
            <person name="Haberer G."/>
            <person name="Hellsten U."/>
            <person name="Mitros T."/>
            <person name="Poliakov A."/>
            <person name="Schmutz J."/>
            <person name="Spannagl M."/>
            <person name="Tang H."/>
            <person name="Wang X."/>
            <person name="Wicker T."/>
            <person name="Bharti A.K."/>
            <person name="Chapman J."/>
            <person name="Feltus F.A."/>
            <person name="Gowik U."/>
            <person name="Grigoriev I.V."/>
            <person name="Lyons E."/>
            <person name="Maher C.A."/>
            <person name="Martis M."/>
            <person name="Narechania A."/>
            <person name="Otillar R.P."/>
            <person name="Penning B.W."/>
            <person name="Salamov A.A."/>
            <person name="Wang Y."/>
            <person name="Zhang L."/>
            <person name="Carpita N.C."/>
            <person name="Freeling M."/>
            <person name="Gingle A.R."/>
            <person name="Hash C.T."/>
            <person name="Keller B."/>
            <person name="Klein P."/>
            <person name="Kresovich S."/>
            <person name="McCann M.C."/>
            <person name="Ming R."/>
            <person name="Peterson D.G."/>
            <person name="Mehboob-ur-Rahman"/>
            <person name="Ware D."/>
            <person name="Westhoff P."/>
            <person name="Mayer K.F."/>
            <person name="Messing J."/>
            <person name="Rokhsar D.S."/>
        </authorList>
    </citation>
    <scope>NUCLEOTIDE SEQUENCE [LARGE SCALE GENOMIC DNA]</scope>
    <source>
        <strain evidence="2">cv. BTx623</strain>
    </source>
</reference>
<protein>
    <submittedName>
        <fullName evidence="1">Uncharacterized protein</fullName>
    </submittedName>
</protein>
<dbReference type="AlphaFoldDB" id="A0A1Z5S872"/>
<dbReference type="EMBL" id="CM000760">
    <property type="protein sequence ID" value="OQU92124.1"/>
    <property type="molecule type" value="Genomic_DNA"/>
</dbReference>
<name>A0A1Z5S872_SORBI</name>
<reference evidence="2" key="2">
    <citation type="journal article" date="2018" name="Plant J.">
        <title>The Sorghum bicolor reference genome: improved assembly, gene annotations, a transcriptome atlas, and signatures of genome organization.</title>
        <authorList>
            <person name="McCormick R.F."/>
            <person name="Truong S.K."/>
            <person name="Sreedasyam A."/>
            <person name="Jenkins J."/>
            <person name="Shu S."/>
            <person name="Sims D."/>
            <person name="Kennedy M."/>
            <person name="Amirebrahimi M."/>
            <person name="Weers B.D."/>
            <person name="McKinley B."/>
            <person name="Mattison A."/>
            <person name="Morishige D.T."/>
            <person name="Grimwood J."/>
            <person name="Schmutz J."/>
            <person name="Mullet J.E."/>
        </authorList>
    </citation>
    <scope>NUCLEOTIDE SEQUENCE [LARGE SCALE GENOMIC DNA]</scope>
    <source>
        <strain evidence="2">cv. BTx623</strain>
    </source>
</reference>
<proteinExistence type="predicted"/>
<evidence type="ECO:0000313" key="2">
    <source>
        <dbReference type="Proteomes" id="UP000000768"/>
    </source>
</evidence>
<organism evidence="1 2">
    <name type="scientific">Sorghum bicolor</name>
    <name type="common">Sorghum</name>
    <name type="synonym">Sorghum vulgare</name>
    <dbReference type="NCBI Taxonomy" id="4558"/>
    <lineage>
        <taxon>Eukaryota</taxon>
        <taxon>Viridiplantae</taxon>
        <taxon>Streptophyta</taxon>
        <taxon>Embryophyta</taxon>
        <taxon>Tracheophyta</taxon>
        <taxon>Spermatophyta</taxon>
        <taxon>Magnoliopsida</taxon>
        <taxon>Liliopsida</taxon>
        <taxon>Poales</taxon>
        <taxon>Poaceae</taxon>
        <taxon>PACMAD clade</taxon>
        <taxon>Panicoideae</taxon>
        <taxon>Andropogonodae</taxon>
        <taxon>Andropogoneae</taxon>
        <taxon>Sorghinae</taxon>
        <taxon>Sorghum</taxon>
    </lineage>
</organism>
<accession>A0A1Z5S872</accession>
<dbReference type="Gramene" id="OQU92124">
    <property type="protein sequence ID" value="OQU92124"/>
    <property type="gene ID" value="SORBI_3001G293666"/>
</dbReference>
<dbReference type="Proteomes" id="UP000000768">
    <property type="component" value="Chromosome 1"/>
</dbReference>
<gene>
    <name evidence="1" type="ORF">SORBI_3001G293666</name>
</gene>
<sequence length="123" mass="13422">MDGRLNAICFDRHARESNACTKEGRGDAALSPPRQKRPRFHLQLGYNYKYYKARCCCEGKNPTACVVSRQNASNRQIVKEATSCKLMAGQTGRGISRSTGGQAGAANLTRNQSTIHVAGRGTF</sequence>
<keyword evidence="2" id="KW-1185">Reference proteome</keyword>
<dbReference type="InParanoid" id="A0A1Z5S872"/>